<name>S3W3V7_9LEPT</name>
<evidence type="ECO:0000313" key="2">
    <source>
        <dbReference type="Proteomes" id="UP000014540"/>
    </source>
</evidence>
<dbReference type="NCBIfam" id="TIGR04388">
    <property type="entry name" value="Lepto_longest"/>
    <property type="match status" value="1"/>
</dbReference>
<evidence type="ECO:0000313" key="1">
    <source>
        <dbReference type="EMBL" id="EPG74972.1"/>
    </source>
</evidence>
<dbReference type="Proteomes" id="UP000014540">
    <property type="component" value="Unassembled WGS sequence"/>
</dbReference>
<accession>S3W3V7</accession>
<comment type="caution">
    <text evidence="1">The sequence shown here is derived from an EMBL/GenBank/DDBJ whole genome shotgun (WGS) entry which is preliminary data.</text>
</comment>
<proteinExistence type="predicted"/>
<reference evidence="1" key="1">
    <citation type="submission" date="2013-04" db="EMBL/GenBank/DDBJ databases">
        <authorList>
            <person name="Harkins D.M."/>
            <person name="Durkin A.S."/>
            <person name="Selengut J.D."/>
            <person name="Sanka R."/>
            <person name="DePew J."/>
            <person name="Purushe J."/>
            <person name="Ahmed A."/>
            <person name="van der Linden H."/>
            <person name="Goris M.G.A."/>
            <person name="Hartskeerl R.A."/>
            <person name="Vinetz J.M."/>
            <person name="Sutton G.G."/>
            <person name="Nelson W.C."/>
            <person name="Fouts D.E."/>
        </authorList>
    </citation>
    <scope>NUCLEOTIDE SEQUENCE [LARGE SCALE GENOMIC DNA]</scope>
    <source>
        <strain evidence="1">BUT 6</strain>
    </source>
</reference>
<sequence length="138" mass="15461">MRFRIERRSVLDEGDCPNPKQPGPKVAAILLLTTFFSSSIFSPLFSLNAKNDLAFQNEAQAEASFATTEQSLAKTMLQDGTFQSWFQGQIKDKVSAAMATALANATGMSPDFQYLLASSNRSRRDSNRNCFRRNIFHR</sequence>
<protein>
    <submittedName>
        <fullName evidence="1">Large structural domain protein</fullName>
    </submittedName>
</protein>
<organism evidence="1 2">
    <name type="scientific">Leptospira fainei serovar Hurstbridge str. BUT 6</name>
    <dbReference type="NCBI Taxonomy" id="1193011"/>
    <lineage>
        <taxon>Bacteria</taxon>
        <taxon>Pseudomonadati</taxon>
        <taxon>Spirochaetota</taxon>
        <taxon>Spirochaetia</taxon>
        <taxon>Leptospirales</taxon>
        <taxon>Leptospiraceae</taxon>
        <taxon>Leptospira</taxon>
    </lineage>
</organism>
<gene>
    <name evidence="1" type="ORF">LEP1GSC058_1668</name>
</gene>
<keyword evidence="2" id="KW-1185">Reference proteome</keyword>
<dbReference type="InterPro" id="IPR030885">
    <property type="entry name" value="Lepto_longest"/>
</dbReference>
<dbReference type="EMBL" id="AKWZ02000006">
    <property type="protein sequence ID" value="EPG74972.1"/>
    <property type="molecule type" value="Genomic_DNA"/>
</dbReference>
<dbReference type="AlphaFoldDB" id="S3W3V7"/>